<evidence type="ECO:0000256" key="3">
    <source>
        <dbReference type="ARBA" id="ARBA00009370"/>
    </source>
</evidence>
<evidence type="ECO:0000256" key="1">
    <source>
        <dbReference type="ARBA" id="ARBA00000677"/>
    </source>
</evidence>
<keyword evidence="7" id="KW-0812">Transmembrane</keyword>
<dbReference type="GO" id="GO:0009003">
    <property type="term" value="F:signal peptidase activity"/>
    <property type="evidence" value="ECO:0007669"/>
    <property type="project" value="UniProtKB-EC"/>
</dbReference>
<dbReference type="eggNOG" id="COG0681">
    <property type="taxonomic scope" value="Bacteria"/>
</dbReference>
<dbReference type="STRING" id="515620.EUBELI_01322"/>
<dbReference type="Gene3D" id="2.10.109.10">
    <property type="entry name" value="Umud Fragment, subunit A"/>
    <property type="match status" value="1"/>
</dbReference>
<keyword evidence="10" id="KW-1185">Reference proteome</keyword>
<dbReference type="PRINTS" id="PR00727">
    <property type="entry name" value="LEADERPTASE"/>
</dbReference>
<dbReference type="InterPro" id="IPR000223">
    <property type="entry name" value="Pept_S26A_signal_pept_1"/>
</dbReference>
<dbReference type="PANTHER" id="PTHR43390">
    <property type="entry name" value="SIGNAL PEPTIDASE I"/>
    <property type="match status" value="1"/>
</dbReference>
<dbReference type="GO" id="GO:0005886">
    <property type="term" value="C:plasma membrane"/>
    <property type="evidence" value="ECO:0007669"/>
    <property type="project" value="UniProtKB-SubCell"/>
</dbReference>
<keyword evidence="5 7" id="KW-0378">Hydrolase</keyword>
<dbReference type="PROSITE" id="PS00760">
    <property type="entry name" value="SPASE_I_2"/>
    <property type="match status" value="1"/>
</dbReference>
<dbReference type="InterPro" id="IPR019533">
    <property type="entry name" value="Peptidase_S26"/>
</dbReference>
<dbReference type="Proteomes" id="UP000001476">
    <property type="component" value="Chromosome"/>
</dbReference>
<feature type="domain" description="Peptidase S26" evidence="8">
    <location>
        <begin position="80"/>
        <end position="236"/>
    </location>
</feature>
<comment type="subcellular location">
    <subcellularLocation>
        <location evidence="2">Cell membrane</location>
        <topology evidence="2">Single-pass type II membrane protein</topology>
    </subcellularLocation>
    <subcellularLocation>
        <location evidence="7">Membrane</location>
        <topology evidence="7">Single-pass type II membrane protein</topology>
    </subcellularLocation>
</comment>
<comment type="catalytic activity">
    <reaction evidence="1 7">
        <text>Cleavage of hydrophobic, N-terminal signal or leader sequences from secreted and periplasmic proteins.</text>
        <dbReference type="EC" id="3.4.21.89"/>
    </reaction>
</comment>
<proteinExistence type="inferred from homology"/>
<dbReference type="GO" id="GO:0006465">
    <property type="term" value="P:signal peptide processing"/>
    <property type="evidence" value="ECO:0007669"/>
    <property type="project" value="InterPro"/>
</dbReference>
<dbReference type="GeneID" id="41356035"/>
<comment type="similarity">
    <text evidence="3 7">Belongs to the peptidase S26 family.</text>
</comment>
<dbReference type="InterPro" id="IPR036286">
    <property type="entry name" value="LexA/Signal_pep-like_sf"/>
</dbReference>
<name>C4Z155_LACE2</name>
<dbReference type="HOGENOM" id="CLU_028723_5_1_9"/>
<keyword evidence="7" id="KW-0472">Membrane</keyword>
<sequence>MTDYKNNEFDDDKTSKYDFDDGIEFLDDTYEHHDNDYFSDYDDNASYETDIPRYNEEYYNDTKDSQKQAAKTSVGSEIFSFLKILTLAIIMAFLFTRFIIVNAQVPSGSMENTILTGDRLIGFRLAYLFSEPKRGDIVIFKYPDDESQNFVKRVIGVPGDVIQITNGHVYVNGDILEEDYLREPMYNDGDELTYVVPADSYFMLGDNRNNSKDSRYWTNTFVSKDKIIAKVSFRYFNVRTKRFTFSFIK</sequence>
<feature type="transmembrane region" description="Helical" evidence="7">
    <location>
        <begin position="78"/>
        <end position="100"/>
    </location>
</feature>
<dbReference type="PANTHER" id="PTHR43390:SF1">
    <property type="entry name" value="CHLOROPLAST PROCESSING PEPTIDASE"/>
    <property type="match status" value="1"/>
</dbReference>
<evidence type="ECO:0000259" key="8">
    <source>
        <dbReference type="Pfam" id="PF10502"/>
    </source>
</evidence>
<dbReference type="KEGG" id="eel:EUBELI_01322"/>
<organism evidence="9 10">
    <name type="scientific">Lachnospira eligens (strain ATCC 27750 / DSM 3376 / VPI C15-48 / C15-B4)</name>
    <name type="common">Eubacterium eligens</name>
    <dbReference type="NCBI Taxonomy" id="515620"/>
    <lineage>
        <taxon>Bacteria</taxon>
        <taxon>Bacillati</taxon>
        <taxon>Bacillota</taxon>
        <taxon>Clostridia</taxon>
        <taxon>Lachnospirales</taxon>
        <taxon>Lachnospiraceae</taxon>
        <taxon>Lachnospira</taxon>
    </lineage>
</organism>
<dbReference type="NCBIfam" id="TIGR02227">
    <property type="entry name" value="sigpep_I_bact"/>
    <property type="match status" value="1"/>
</dbReference>
<dbReference type="InterPro" id="IPR019758">
    <property type="entry name" value="Pept_S26A_signal_pept_1_CS"/>
</dbReference>
<dbReference type="AlphaFoldDB" id="C4Z155"/>
<dbReference type="Pfam" id="PF10502">
    <property type="entry name" value="Peptidase_S26"/>
    <property type="match status" value="1"/>
</dbReference>
<feature type="active site" evidence="6">
    <location>
        <position position="109"/>
    </location>
</feature>
<feature type="active site" evidence="6">
    <location>
        <position position="152"/>
    </location>
</feature>
<evidence type="ECO:0000313" key="9">
    <source>
        <dbReference type="EMBL" id="ACR72318.1"/>
    </source>
</evidence>
<dbReference type="PROSITE" id="PS00761">
    <property type="entry name" value="SPASE_I_3"/>
    <property type="match status" value="1"/>
</dbReference>
<dbReference type="InterPro" id="IPR019757">
    <property type="entry name" value="Pept_S26A_signal_pept_1_Lys-AS"/>
</dbReference>
<reference evidence="9 10" key="1">
    <citation type="journal article" date="2009" name="Proc. Natl. Acad. Sci. U.S.A.">
        <title>Characterizing a model human gut microbiota composed of members of its two dominant bacterial phyla.</title>
        <authorList>
            <person name="Mahowald M.A."/>
            <person name="Rey F.E."/>
            <person name="Seedorf H."/>
            <person name="Turnbaugh P.J."/>
            <person name="Fulton R.S."/>
            <person name="Wollam A."/>
            <person name="Shah N."/>
            <person name="Wang C."/>
            <person name="Magrini V."/>
            <person name="Wilson R.K."/>
            <person name="Cantarel B.L."/>
            <person name="Coutinho P.M."/>
            <person name="Henrissat B."/>
            <person name="Crock L.W."/>
            <person name="Russell A."/>
            <person name="Verberkmoes N.C."/>
            <person name="Hettich R.L."/>
            <person name="Gordon J.I."/>
        </authorList>
    </citation>
    <scope>NUCLEOTIDE SEQUENCE [LARGE SCALE GENOMIC DNA]</scope>
    <source>
        <strain evidence="10">ATCC 27750 / DSM 3376 / VPI C15-48 / C15-B4</strain>
    </source>
</reference>
<evidence type="ECO:0000313" key="10">
    <source>
        <dbReference type="Proteomes" id="UP000001476"/>
    </source>
</evidence>
<accession>C4Z155</accession>
<gene>
    <name evidence="9" type="ordered locus">EUBELI_01322</name>
</gene>
<dbReference type="CDD" id="cd06530">
    <property type="entry name" value="S26_SPase_I"/>
    <property type="match status" value="1"/>
</dbReference>
<keyword evidence="7" id="KW-0645">Protease</keyword>
<protein>
    <recommendedName>
        <fullName evidence="4 7">Signal peptidase I</fullName>
        <ecNumber evidence="4 7">3.4.21.89</ecNumber>
    </recommendedName>
</protein>
<evidence type="ECO:0000256" key="5">
    <source>
        <dbReference type="ARBA" id="ARBA00022801"/>
    </source>
</evidence>
<dbReference type="GO" id="GO:0004252">
    <property type="term" value="F:serine-type endopeptidase activity"/>
    <property type="evidence" value="ECO:0007669"/>
    <property type="project" value="InterPro"/>
</dbReference>
<dbReference type="SUPFAM" id="SSF51306">
    <property type="entry name" value="LexA/Signal peptidase"/>
    <property type="match status" value="1"/>
</dbReference>
<dbReference type="EMBL" id="CP001104">
    <property type="protein sequence ID" value="ACR72318.1"/>
    <property type="molecule type" value="Genomic_DNA"/>
</dbReference>
<evidence type="ECO:0000256" key="7">
    <source>
        <dbReference type="RuleBase" id="RU362042"/>
    </source>
</evidence>
<evidence type="ECO:0000256" key="4">
    <source>
        <dbReference type="ARBA" id="ARBA00013208"/>
    </source>
</evidence>
<dbReference type="RefSeq" id="WP_012739553.1">
    <property type="nucleotide sequence ID" value="NC_012778.1"/>
</dbReference>
<evidence type="ECO:0000256" key="2">
    <source>
        <dbReference type="ARBA" id="ARBA00004401"/>
    </source>
</evidence>
<dbReference type="EC" id="3.4.21.89" evidence="4 7"/>
<evidence type="ECO:0000256" key="6">
    <source>
        <dbReference type="PIRSR" id="PIRSR600223-1"/>
    </source>
</evidence>
<keyword evidence="7" id="KW-1133">Transmembrane helix</keyword>